<protein>
    <submittedName>
        <fullName evidence="1">Uncharacterized protein</fullName>
    </submittedName>
</protein>
<keyword evidence="2" id="KW-1185">Reference proteome</keyword>
<dbReference type="eggNOG" id="COG0464">
    <property type="taxonomic scope" value="Bacteria"/>
</dbReference>
<dbReference type="Proteomes" id="UP000011135">
    <property type="component" value="Unassembled WGS sequence"/>
</dbReference>
<dbReference type="AlphaFoldDB" id="L8JRX7"/>
<evidence type="ECO:0000313" key="2">
    <source>
        <dbReference type="Proteomes" id="UP000011135"/>
    </source>
</evidence>
<comment type="caution">
    <text evidence="1">The sequence shown here is derived from an EMBL/GenBank/DDBJ whole genome shotgun (WGS) entry which is preliminary data.</text>
</comment>
<reference evidence="1 2" key="1">
    <citation type="submission" date="2012-12" db="EMBL/GenBank/DDBJ databases">
        <title>Genome assembly of Fulvivirga imtechensis AK7.</title>
        <authorList>
            <person name="Nupur N."/>
            <person name="Khatri I."/>
            <person name="Kumar R."/>
            <person name="Subramanian S."/>
            <person name="Pinnaka A."/>
        </authorList>
    </citation>
    <scope>NUCLEOTIDE SEQUENCE [LARGE SCALE GENOMIC DNA]</scope>
    <source>
        <strain evidence="1 2">AK7</strain>
    </source>
</reference>
<name>L8JRX7_9BACT</name>
<proteinExistence type="predicted"/>
<gene>
    <name evidence="1" type="ORF">C900_02296</name>
</gene>
<organism evidence="1 2">
    <name type="scientific">Fulvivirga imtechensis AK7</name>
    <dbReference type="NCBI Taxonomy" id="1237149"/>
    <lineage>
        <taxon>Bacteria</taxon>
        <taxon>Pseudomonadati</taxon>
        <taxon>Bacteroidota</taxon>
        <taxon>Cytophagia</taxon>
        <taxon>Cytophagales</taxon>
        <taxon>Fulvivirgaceae</taxon>
        <taxon>Fulvivirga</taxon>
    </lineage>
</organism>
<dbReference type="STRING" id="1237149.C900_02296"/>
<dbReference type="PATRIC" id="fig|1237149.3.peg.2163"/>
<evidence type="ECO:0000313" key="1">
    <source>
        <dbReference type="EMBL" id="ELR71711.1"/>
    </source>
</evidence>
<dbReference type="EMBL" id="AMZN01000033">
    <property type="protein sequence ID" value="ELR71711.1"/>
    <property type="molecule type" value="Genomic_DNA"/>
</dbReference>
<sequence length="1024" mass="119041">MWALEKNLKDEVTYFEPLNGQFQGLKKFEFLKIVGESESFIKVFNQKIGLDEEANINETFKRLEDIYMHSVADVKVLFIVVDEFGKFLEFAAKNNPDKELYFIQQLAEYINDPKKHALFVITLHKNFKAYARGLSRDQKLEWDKVKGRLIDIAFDEPIEQLLYLSSRRISEFGFKIRSKKNFVSLFKLINDSGLISHAKNLDKDLAAKLYPMDYLSANILTQALQKYGQNERSLFTFLASREKDSLQLFDSASNKTYNVADVFDYLIKYMSSELEDRDNNPHKPLWQSTFTAIQRAEALNDGQYEEMASLLKCIGLINLFGKPLGRLDKSFLEEYAYSAMGIENANELIDKLIRQKIIKYYSHRNKIFFLEGTDVDFEQELIEASSKISPIEDVKRALNYFLEFPTLPAKRIQYLRGTPRFFAFNLYNWEDISDGKVMVPDGEVDGYINIVFGDKELVNEMKQCSVSSHPGQIFVLYSNISPIGEILFEIGKIDYVVQKLSEDPTAQKILLEERHHEVSKLRKLIFTSLYSNEEVQWFNSGKSLSISSYRDLNSLLSDVAEVAYYNTPVYLNEMVNREHLSSPILTARKALLNDIIESSELEDLDYPSHKFPPQKTIYQSLLKDTGIHRKEGNGWVLGMPVEKSFLPLWNVCESFLDEAKAHKKSVNDLYEALKEPPLKLKKGLIEFWIPIFLIIRREDYALFHVNQGYIPYLTSDVLDLIHKKPKDFLIKTYDVEGIKVDLYHKYRELAALPEDKQGKGSSFISIFSQFMRFYNDLPQYNKQTGRLTSSTSAFREAIEKAKDPEEALFEQFPKALGFHGVNLKGDESIIQTYLDELNTSIFELRTAFSNLLDRVESKMLNVLGIKEKRFLNYKSLIQKRFGQIDSNLLLQKHRTFFNRLMSPLDDRDSWLQSLCDVLISRNLKQLKDDEEPLLMVRIEEYFGDLEKLLDIHSLKKERIADEIIRFEVFNHDGSKRNETVIIPSDKKDLVDNVEAVLMKQLTDDRHVNKAALIRIINKYFDEKD</sequence>
<accession>L8JRX7</accession>